<protein>
    <submittedName>
        <fullName evidence="6">Helix-turn-helix transcriptional regulator</fullName>
    </submittedName>
</protein>
<evidence type="ECO:0000256" key="4">
    <source>
        <dbReference type="SAM" id="MobiDB-lite"/>
    </source>
</evidence>
<evidence type="ECO:0000313" key="7">
    <source>
        <dbReference type="Proteomes" id="UP000722989"/>
    </source>
</evidence>
<dbReference type="InterPro" id="IPR000792">
    <property type="entry name" value="Tscrpt_reg_LuxR_C"/>
</dbReference>
<dbReference type="EMBL" id="JAATVY010000007">
    <property type="protein sequence ID" value="NJC70703.1"/>
    <property type="molecule type" value="Genomic_DNA"/>
</dbReference>
<keyword evidence="7" id="KW-1185">Reference proteome</keyword>
<evidence type="ECO:0000259" key="5">
    <source>
        <dbReference type="PROSITE" id="PS50043"/>
    </source>
</evidence>
<dbReference type="Pfam" id="PF00196">
    <property type="entry name" value="GerE"/>
    <property type="match status" value="1"/>
</dbReference>
<keyword evidence="3" id="KW-0804">Transcription</keyword>
<evidence type="ECO:0000256" key="2">
    <source>
        <dbReference type="ARBA" id="ARBA00023125"/>
    </source>
</evidence>
<dbReference type="PROSITE" id="PS50043">
    <property type="entry name" value="HTH_LUXR_2"/>
    <property type="match status" value="1"/>
</dbReference>
<feature type="domain" description="HTH luxR-type" evidence="5">
    <location>
        <begin position="153"/>
        <end position="218"/>
    </location>
</feature>
<dbReference type="SUPFAM" id="SSF46894">
    <property type="entry name" value="C-terminal effector domain of the bipartite response regulators"/>
    <property type="match status" value="1"/>
</dbReference>
<dbReference type="PANTHER" id="PTHR44688:SF16">
    <property type="entry name" value="DNA-BINDING TRANSCRIPTIONAL ACTIVATOR DEVR_DOSR"/>
    <property type="match status" value="1"/>
</dbReference>
<reference evidence="6 7" key="1">
    <citation type="submission" date="2020-03" db="EMBL/GenBank/DDBJ databases">
        <title>WGS of the type strain of Planosporangium spp.</title>
        <authorList>
            <person name="Thawai C."/>
        </authorList>
    </citation>
    <scope>NUCLEOTIDE SEQUENCE [LARGE SCALE GENOMIC DNA]</scope>
    <source>
        <strain evidence="6 7">TBRC 5610</strain>
    </source>
</reference>
<dbReference type="Proteomes" id="UP000722989">
    <property type="component" value="Unassembled WGS sequence"/>
</dbReference>
<dbReference type="PRINTS" id="PR00038">
    <property type="entry name" value="HTHLUXR"/>
</dbReference>
<gene>
    <name evidence="6" type="ORF">HC031_13405</name>
</gene>
<dbReference type="PROSITE" id="PS00622">
    <property type="entry name" value="HTH_LUXR_1"/>
    <property type="match status" value="1"/>
</dbReference>
<keyword evidence="2" id="KW-0238">DNA-binding</keyword>
<dbReference type="SMART" id="SM00421">
    <property type="entry name" value="HTH_LUXR"/>
    <property type="match status" value="1"/>
</dbReference>
<proteinExistence type="predicted"/>
<name>A0ABX0XZT5_9ACTN</name>
<organism evidence="6 7">
    <name type="scientific">Planosporangium thailandense</name>
    <dbReference type="NCBI Taxonomy" id="765197"/>
    <lineage>
        <taxon>Bacteria</taxon>
        <taxon>Bacillati</taxon>
        <taxon>Actinomycetota</taxon>
        <taxon>Actinomycetes</taxon>
        <taxon>Micromonosporales</taxon>
        <taxon>Micromonosporaceae</taxon>
        <taxon>Planosporangium</taxon>
    </lineage>
</organism>
<dbReference type="InterPro" id="IPR016032">
    <property type="entry name" value="Sig_transdc_resp-reg_C-effctor"/>
</dbReference>
<accession>A0ABX0XZT5</accession>
<evidence type="ECO:0000256" key="1">
    <source>
        <dbReference type="ARBA" id="ARBA00023015"/>
    </source>
</evidence>
<dbReference type="InterPro" id="IPR036388">
    <property type="entry name" value="WH-like_DNA-bd_sf"/>
</dbReference>
<feature type="region of interest" description="Disordered" evidence="4">
    <location>
        <begin position="94"/>
        <end position="116"/>
    </location>
</feature>
<sequence length="219" mass="23708">MVERWLARLSPAARHVAAVAAVVGKSFLVSDLTVLLGRTTAELLPVLQELHEGGVLEPVAERLAFRQELVRRVAIESIPSPVLAALRHEVDERRRDAAPSAMPGGEPRAGGEADEGCRPTLDLVVGGPCRTTGGTEATEGTCRPLALAGRSRSEDPWSGLNERERDVARLANQGLTNRQIAGRMHLSPHTVNYYLRRIYRKLGINSRVQLAAYGIGRAG</sequence>
<dbReference type="CDD" id="cd06170">
    <property type="entry name" value="LuxR_C_like"/>
    <property type="match status" value="1"/>
</dbReference>
<keyword evidence="1" id="KW-0805">Transcription regulation</keyword>
<evidence type="ECO:0000313" key="6">
    <source>
        <dbReference type="EMBL" id="NJC70703.1"/>
    </source>
</evidence>
<dbReference type="Gene3D" id="1.10.10.10">
    <property type="entry name" value="Winged helix-like DNA-binding domain superfamily/Winged helix DNA-binding domain"/>
    <property type="match status" value="1"/>
</dbReference>
<evidence type="ECO:0000256" key="3">
    <source>
        <dbReference type="ARBA" id="ARBA00023163"/>
    </source>
</evidence>
<comment type="caution">
    <text evidence="6">The sequence shown here is derived from an EMBL/GenBank/DDBJ whole genome shotgun (WGS) entry which is preliminary data.</text>
</comment>
<dbReference type="PANTHER" id="PTHR44688">
    <property type="entry name" value="DNA-BINDING TRANSCRIPTIONAL ACTIVATOR DEVR_DOSR"/>
    <property type="match status" value="1"/>
</dbReference>